<dbReference type="KEGG" id="tva:4774437"/>
<dbReference type="Proteomes" id="UP000001542">
    <property type="component" value="Unassembled WGS sequence"/>
</dbReference>
<dbReference type="VEuPathDB" id="TrichDB:TVAGG3_0649170"/>
<feature type="transmembrane region" description="Helical" evidence="1">
    <location>
        <begin position="816"/>
        <end position="836"/>
    </location>
</feature>
<organism evidence="2 3">
    <name type="scientific">Trichomonas vaginalis (strain ATCC PRA-98 / G3)</name>
    <dbReference type="NCBI Taxonomy" id="412133"/>
    <lineage>
        <taxon>Eukaryota</taxon>
        <taxon>Metamonada</taxon>
        <taxon>Parabasalia</taxon>
        <taxon>Trichomonadida</taxon>
        <taxon>Trichomonadidae</taxon>
        <taxon>Trichomonas</taxon>
    </lineage>
</organism>
<evidence type="ECO:0000313" key="3">
    <source>
        <dbReference type="Proteomes" id="UP000001542"/>
    </source>
</evidence>
<proteinExistence type="predicted"/>
<protein>
    <submittedName>
        <fullName evidence="2">Uncharacterized protein</fullName>
    </submittedName>
</protein>
<name>A2DT11_TRIV3</name>
<dbReference type="SUPFAM" id="SSF48371">
    <property type="entry name" value="ARM repeat"/>
    <property type="match status" value="1"/>
</dbReference>
<dbReference type="EMBL" id="DS113242">
    <property type="protein sequence ID" value="EAY16418.1"/>
    <property type="molecule type" value="Genomic_DNA"/>
</dbReference>
<dbReference type="InParanoid" id="A2DT11"/>
<evidence type="ECO:0000313" key="2">
    <source>
        <dbReference type="EMBL" id="EAY16418.1"/>
    </source>
</evidence>
<sequence length="847" mass="99075">MSDAPTLRSIIETQLGDISAIESETIDSKYVERIEFLIKSLQDKNLTNEAKIPISKELSDGLFTGYFYYQHIVSNIFKTKNLNTYSDKLFALLDACEDENFEDYIINNIICEFLASLNVYVHDTINLRMYNIATLEPGTKEYRQHIKMWMQFVSQTPLPREIEFFGQTLLQYMIQFITDNKTDPKHFVYITELYKILTKACKTNPYTFFPLYNRYLAINMITYKMEGLTLDYFIEIHNFFQIFIQKFIDPSTPLVLHFLRFHEMYIDENNPKCEFIQVCLVFWIELSQYESKCANLLARPIRPKYMQVYDHPIIPHLLIQSLYDKLTALITKFEPEKLMVKGNNTSLTELSVNLLMELFRNNPQNTFLFITKICGQLRCENTLQNDRTFALLVAICSVNLSNSSIIKVFSRKVEKFNKMNIPILISYLDQGDIRLSEYCLYALTFIFSNYRKIVREVDSSLLEKLYSHIQIKETSTKQQISRWISITFGFCSSLTPDITQTQNYLTPQLLDQIFNNLLKLRYHPAISADEDILVQVYDTLYILVGSMPYNETLLLFLNNLIIKEEFSGLSSEINKTECEHLVSRINVIEMCTKRLAPHVEINLEIFNLIKQCLNTEIPQLKEQATELLMCYAYEVPKNLLSKIDIQFFLEFMVNSIDSDEESVQISVFNIIKVLRFADFQFPVEIINKFLEIIGKSCENAEKYQKNKLNYLKLLNSIGKMPNAAESILSVEKIYEKLLVDLGNYECDPLDDKELSEASEIFNFVATGFIIFWESFRTNFQTISSQKKFVAKLNKFCINCYKIGNLSHVCLKQLHNMILYFFGVLMPFPALLLDNSFTKKLMKNYRKT</sequence>
<keyword evidence="1" id="KW-1133">Transmembrane helix</keyword>
<reference evidence="2" key="1">
    <citation type="submission" date="2006-10" db="EMBL/GenBank/DDBJ databases">
        <authorList>
            <person name="Amadeo P."/>
            <person name="Zhao Q."/>
            <person name="Wortman J."/>
            <person name="Fraser-Liggett C."/>
            <person name="Carlton J."/>
        </authorList>
    </citation>
    <scope>NUCLEOTIDE SEQUENCE</scope>
    <source>
        <strain evidence="2">G3</strain>
    </source>
</reference>
<dbReference type="Gene3D" id="1.25.10.10">
    <property type="entry name" value="Leucine-rich Repeat Variant"/>
    <property type="match status" value="1"/>
</dbReference>
<gene>
    <name evidence="2" type="ORF">TVAG_004490</name>
</gene>
<keyword evidence="1" id="KW-0472">Membrane</keyword>
<dbReference type="VEuPathDB" id="TrichDB:TVAG_004490"/>
<reference evidence="2" key="2">
    <citation type="journal article" date="2007" name="Science">
        <title>Draft genome sequence of the sexually transmitted pathogen Trichomonas vaginalis.</title>
        <authorList>
            <person name="Carlton J.M."/>
            <person name="Hirt R.P."/>
            <person name="Silva J.C."/>
            <person name="Delcher A.L."/>
            <person name="Schatz M."/>
            <person name="Zhao Q."/>
            <person name="Wortman J.R."/>
            <person name="Bidwell S.L."/>
            <person name="Alsmark U.C.M."/>
            <person name="Besteiro S."/>
            <person name="Sicheritz-Ponten T."/>
            <person name="Noel C.J."/>
            <person name="Dacks J.B."/>
            <person name="Foster P.G."/>
            <person name="Simillion C."/>
            <person name="Van de Peer Y."/>
            <person name="Miranda-Saavedra D."/>
            <person name="Barton G.J."/>
            <person name="Westrop G.D."/>
            <person name="Mueller S."/>
            <person name="Dessi D."/>
            <person name="Fiori P.L."/>
            <person name="Ren Q."/>
            <person name="Paulsen I."/>
            <person name="Zhang H."/>
            <person name="Bastida-Corcuera F.D."/>
            <person name="Simoes-Barbosa A."/>
            <person name="Brown M.T."/>
            <person name="Hayes R.D."/>
            <person name="Mukherjee M."/>
            <person name="Okumura C.Y."/>
            <person name="Schneider R."/>
            <person name="Smith A.J."/>
            <person name="Vanacova S."/>
            <person name="Villalvazo M."/>
            <person name="Haas B.J."/>
            <person name="Pertea M."/>
            <person name="Feldblyum T.V."/>
            <person name="Utterback T.R."/>
            <person name="Shu C.L."/>
            <person name="Osoegawa K."/>
            <person name="de Jong P.J."/>
            <person name="Hrdy I."/>
            <person name="Horvathova L."/>
            <person name="Zubacova Z."/>
            <person name="Dolezal P."/>
            <person name="Malik S.B."/>
            <person name="Logsdon J.M. Jr."/>
            <person name="Henze K."/>
            <person name="Gupta A."/>
            <person name="Wang C.C."/>
            <person name="Dunne R.L."/>
            <person name="Upcroft J.A."/>
            <person name="Upcroft P."/>
            <person name="White O."/>
            <person name="Salzberg S.L."/>
            <person name="Tang P."/>
            <person name="Chiu C.-H."/>
            <person name="Lee Y.-S."/>
            <person name="Embley T.M."/>
            <person name="Coombs G.H."/>
            <person name="Mottram J.C."/>
            <person name="Tachezy J."/>
            <person name="Fraser-Liggett C.M."/>
            <person name="Johnson P.J."/>
        </authorList>
    </citation>
    <scope>NUCLEOTIDE SEQUENCE [LARGE SCALE GENOMIC DNA]</scope>
    <source>
        <strain evidence="2">G3</strain>
    </source>
</reference>
<keyword evidence="1" id="KW-0812">Transmembrane</keyword>
<dbReference type="InterPro" id="IPR016024">
    <property type="entry name" value="ARM-type_fold"/>
</dbReference>
<dbReference type="InterPro" id="IPR011989">
    <property type="entry name" value="ARM-like"/>
</dbReference>
<dbReference type="AlphaFoldDB" id="A2DT11"/>
<dbReference type="RefSeq" id="XP_001328641.1">
    <property type="nucleotide sequence ID" value="XM_001328606.1"/>
</dbReference>
<evidence type="ECO:0000256" key="1">
    <source>
        <dbReference type="SAM" id="Phobius"/>
    </source>
</evidence>
<accession>A2DT11</accession>
<keyword evidence="3" id="KW-1185">Reference proteome</keyword>